<dbReference type="Gene3D" id="1.10.443.10">
    <property type="entry name" value="Intergrase catalytic core"/>
    <property type="match status" value="1"/>
</dbReference>
<evidence type="ECO:0000259" key="3">
    <source>
        <dbReference type="PROSITE" id="PS51898"/>
    </source>
</evidence>
<evidence type="ECO:0000256" key="2">
    <source>
        <dbReference type="ARBA" id="ARBA00023172"/>
    </source>
</evidence>
<dbReference type="InterPro" id="IPR002104">
    <property type="entry name" value="Integrase_catalytic"/>
</dbReference>
<proteinExistence type="predicted"/>
<dbReference type="GO" id="GO:0006310">
    <property type="term" value="P:DNA recombination"/>
    <property type="evidence" value="ECO:0007669"/>
    <property type="project" value="UniProtKB-KW"/>
</dbReference>
<keyword evidence="2" id="KW-0233">DNA recombination</keyword>
<dbReference type="PROSITE" id="PS51898">
    <property type="entry name" value="TYR_RECOMBINASE"/>
    <property type="match status" value="1"/>
</dbReference>
<evidence type="ECO:0000256" key="1">
    <source>
        <dbReference type="ARBA" id="ARBA00022908"/>
    </source>
</evidence>
<dbReference type="InterPro" id="IPR011010">
    <property type="entry name" value="DNA_brk_join_enz"/>
</dbReference>
<protein>
    <submittedName>
        <fullName evidence="4">Site-specific tyrosine recombinase XerC</fullName>
    </submittedName>
</protein>
<dbReference type="EMBL" id="CGBR01000003">
    <property type="protein sequence ID" value="CFQ55001.1"/>
    <property type="molecule type" value="Genomic_DNA"/>
</dbReference>
<gene>
    <name evidence="4" type="ORF">ERS137941_00817</name>
</gene>
<organism evidence="4 5">
    <name type="scientific">Yersinia enterocolitica</name>
    <dbReference type="NCBI Taxonomy" id="630"/>
    <lineage>
        <taxon>Bacteria</taxon>
        <taxon>Pseudomonadati</taxon>
        <taxon>Pseudomonadota</taxon>
        <taxon>Gammaproteobacteria</taxon>
        <taxon>Enterobacterales</taxon>
        <taxon>Yersiniaceae</taxon>
        <taxon>Yersinia</taxon>
    </lineage>
</organism>
<dbReference type="AlphaFoldDB" id="A0A0T7P0Z8"/>
<dbReference type="InterPro" id="IPR013762">
    <property type="entry name" value="Integrase-like_cat_sf"/>
</dbReference>
<reference evidence="4 5" key="1">
    <citation type="submission" date="2015-03" db="EMBL/GenBank/DDBJ databases">
        <authorList>
            <person name="Murphy D."/>
        </authorList>
    </citation>
    <scope>NUCLEOTIDE SEQUENCE [LARGE SCALE GENOMIC DNA]</scope>
    <source>
        <strain evidence="4 5">IP26249</strain>
    </source>
</reference>
<feature type="domain" description="Tyr recombinase" evidence="3">
    <location>
        <begin position="3"/>
        <end position="178"/>
    </location>
</feature>
<dbReference type="RefSeq" id="WP_050928511.1">
    <property type="nucleotide sequence ID" value="NZ_CGBR01000003.1"/>
</dbReference>
<dbReference type="SUPFAM" id="SSF56349">
    <property type="entry name" value="DNA breaking-rejoining enzymes"/>
    <property type="match status" value="1"/>
</dbReference>
<dbReference type="PANTHER" id="PTHR30349">
    <property type="entry name" value="PHAGE INTEGRASE-RELATED"/>
    <property type="match status" value="1"/>
</dbReference>
<accession>A0A0T7P0Z8</accession>
<dbReference type="GO" id="GO:0015074">
    <property type="term" value="P:DNA integration"/>
    <property type="evidence" value="ECO:0007669"/>
    <property type="project" value="UniProtKB-KW"/>
</dbReference>
<keyword evidence="1" id="KW-0229">DNA integration</keyword>
<sequence length="182" mass="20412">MNLVDAVKTTEQAEQVGELLLKHGNQTYADIWNFGLQVALRISDLLSLTYADVQGDRLVIIEGKTSKPRHIVLNTKAKAIVERRKANNPTHVYLFEVSTNRAKGKPISRENVSRKFKEIGEIIGIALGTHSMRKTRGWVMYNSGINIETIAKVLNHSSPAITMRYIGLDQQTVDSTYTSFII</sequence>
<dbReference type="InterPro" id="IPR050090">
    <property type="entry name" value="Tyrosine_recombinase_XerCD"/>
</dbReference>
<name>A0A0T7P0Z8_YEREN</name>
<dbReference type="PANTHER" id="PTHR30349:SF82">
    <property type="entry name" value="INTEGRASE_RECOMBINASE YOEC-RELATED"/>
    <property type="match status" value="1"/>
</dbReference>
<evidence type="ECO:0000313" key="4">
    <source>
        <dbReference type="EMBL" id="CFQ55001.1"/>
    </source>
</evidence>
<evidence type="ECO:0000313" key="5">
    <source>
        <dbReference type="Proteomes" id="UP000048841"/>
    </source>
</evidence>
<dbReference type="Pfam" id="PF00589">
    <property type="entry name" value="Phage_integrase"/>
    <property type="match status" value="1"/>
</dbReference>
<dbReference type="GO" id="GO:0003677">
    <property type="term" value="F:DNA binding"/>
    <property type="evidence" value="ECO:0007669"/>
    <property type="project" value="InterPro"/>
</dbReference>
<dbReference type="Proteomes" id="UP000048841">
    <property type="component" value="Unassembled WGS sequence"/>
</dbReference>